<accession>A0ABX5XTC1</accession>
<gene>
    <name evidence="2" type="ORF">TBK1r_35120</name>
</gene>
<reference evidence="2 3" key="1">
    <citation type="submission" date="2019-02" db="EMBL/GenBank/DDBJ databases">
        <title>Deep-cultivation of Planctomycetes and their phenomic and genomic characterization uncovers novel biology.</title>
        <authorList>
            <person name="Wiegand S."/>
            <person name="Jogler M."/>
            <person name="Boedeker C."/>
            <person name="Pinto D."/>
            <person name="Vollmers J."/>
            <person name="Rivas-Marin E."/>
            <person name="Kohn T."/>
            <person name="Peeters S.H."/>
            <person name="Heuer A."/>
            <person name="Rast P."/>
            <person name="Oberbeckmann S."/>
            <person name="Bunk B."/>
            <person name="Jeske O."/>
            <person name="Meyerdierks A."/>
            <person name="Storesund J.E."/>
            <person name="Kallscheuer N."/>
            <person name="Luecker S."/>
            <person name="Lage O.M."/>
            <person name="Pohl T."/>
            <person name="Merkel B.J."/>
            <person name="Hornburger P."/>
            <person name="Mueller R.-W."/>
            <person name="Bruemmer F."/>
            <person name="Labrenz M."/>
            <person name="Spormann A.M."/>
            <person name="Op den Camp H."/>
            <person name="Overmann J."/>
            <person name="Amann R."/>
            <person name="Jetten M.S.M."/>
            <person name="Mascher T."/>
            <person name="Medema M.H."/>
            <person name="Devos D.P."/>
            <person name="Kaster A.-K."/>
            <person name="Ovreas L."/>
            <person name="Rohde M."/>
            <person name="Galperin M.Y."/>
            <person name="Jogler C."/>
        </authorList>
    </citation>
    <scope>NUCLEOTIDE SEQUENCE [LARGE SCALE GENOMIC DNA]</scope>
    <source>
        <strain evidence="2 3">TBK1r</strain>
    </source>
</reference>
<organism evidence="2 3">
    <name type="scientific">Stieleria magnilauensis</name>
    <dbReference type="NCBI Taxonomy" id="2527963"/>
    <lineage>
        <taxon>Bacteria</taxon>
        <taxon>Pseudomonadati</taxon>
        <taxon>Planctomycetota</taxon>
        <taxon>Planctomycetia</taxon>
        <taxon>Pirellulales</taxon>
        <taxon>Pirellulaceae</taxon>
        <taxon>Stieleria</taxon>
    </lineage>
</organism>
<evidence type="ECO:0000256" key="1">
    <source>
        <dbReference type="SAM" id="MobiDB-lite"/>
    </source>
</evidence>
<evidence type="ECO:0000313" key="3">
    <source>
        <dbReference type="Proteomes" id="UP000318081"/>
    </source>
</evidence>
<evidence type="ECO:0000313" key="2">
    <source>
        <dbReference type="EMBL" id="QDV84561.1"/>
    </source>
</evidence>
<keyword evidence="3" id="KW-1185">Reference proteome</keyword>
<feature type="region of interest" description="Disordered" evidence="1">
    <location>
        <begin position="1"/>
        <end position="22"/>
    </location>
</feature>
<sequence length="97" mass="11339">MSNEIPQETEKPQADSQPTIEEQNAILRAENRFLQEQLSERGLSEPAEQAVRFAVREVVEQSKPQLPDPVNCSDAEYFQHRDELIKKHNLRRKNYGY</sequence>
<protein>
    <submittedName>
        <fullName evidence="2">Uncharacterized protein</fullName>
    </submittedName>
</protein>
<proteinExistence type="predicted"/>
<dbReference type="Proteomes" id="UP000318081">
    <property type="component" value="Chromosome"/>
</dbReference>
<dbReference type="EMBL" id="CP036432">
    <property type="protein sequence ID" value="QDV84561.1"/>
    <property type="molecule type" value="Genomic_DNA"/>
</dbReference>
<name>A0ABX5XTC1_9BACT</name>
<dbReference type="RefSeq" id="WP_145212980.1">
    <property type="nucleotide sequence ID" value="NZ_CP036432.1"/>
</dbReference>